<comment type="caution">
    <text evidence="1">The sequence shown here is derived from an EMBL/GenBank/DDBJ whole genome shotgun (WGS) entry which is preliminary data.</text>
</comment>
<dbReference type="OrthoDB" id="8265644at2"/>
<dbReference type="EMBL" id="CAADFC020000028">
    <property type="protein sequence ID" value="VIO76509.1"/>
    <property type="molecule type" value="Genomic_DNA"/>
</dbReference>
<accession>A0A508TQ42</accession>
<name>A0A508TQ42_9BRAD</name>
<protein>
    <submittedName>
        <fullName evidence="1">Uncharacterized protein</fullName>
    </submittedName>
</protein>
<evidence type="ECO:0000313" key="1">
    <source>
        <dbReference type="EMBL" id="VIO76509.1"/>
    </source>
</evidence>
<dbReference type="Proteomes" id="UP000328092">
    <property type="component" value="Unassembled WGS sequence"/>
</dbReference>
<proteinExistence type="predicted"/>
<dbReference type="AlphaFoldDB" id="A0A508TQ42"/>
<keyword evidence="2" id="KW-1185">Reference proteome</keyword>
<organism evidence="1 2">
    <name type="scientific">Bradyrhizobium ivorense</name>
    <dbReference type="NCBI Taxonomy" id="2511166"/>
    <lineage>
        <taxon>Bacteria</taxon>
        <taxon>Pseudomonadati</taxon>
        <taxon>Pseudomonadota</taxon>
        <taxon>Alphaproteobacteria</taxon>
        <taxon>Hyphomicrobiales</taxon>
        <taxon>Nitrobacteraceae</taxon>
        <taxon>Bradyrhizobium</taxon>
    </lineage>
</organism>
<gene>
    <name evidence="1" type="ORF">CI1B_65080</name>
</gene>
<reference evidence="1" key="1">
    <citation type="submission" date="2019-02" db="EMBL/GenBank/DDBJ databases">
        <authorList>
            <person name="Pothier F.J."/>
        </authorList>
    </citation>
    <scope>NUCLEOTIDE SEQUENCE</scope>
    <source>
        <strain evidence="1">CI-1B</strain>
    </source>
</reference>
<dbReference type="RefSeq" id="WP_139484960.1">
    <property type="nucleotide sequence ID" value="NZ_CAADFB020000035.1"/>
</dbReference>
<evidence type="ECO:0000313" key="2">
    <source>
        <dbReference type="Proteomes" id="UP000328092"/>
    </source>
</evidence>
<sequence length="67" mass="7185">MADNPFAEFSLERAIGLRWALRDIQAGRLKLSPVGDEDLAVLIELGLIELHDDEPTLTPSGAAVLSG</sequence>